<dbReference type="AlphaFoldDB" id="A0A0Q9Y1K2"/>
<name>A0A0Q9Y1K2_9BACI</name>
<dbReference type="Proteomes" id="UP000053881">
    <property type="component" value="Unassembled WGS sequence"/>
</dbReference>
<gene>
    <name evidence="2" type="ORF">ABB05_01510</name>
    <name evidence="1" type="ORF">ACA29_23770</name>
</gene>
<dbReference type="Proteomes" id="UP000077881">
    <property type="component" value="Unassembled WGS sequence"/>
</dbReference>
<evidence type="ECO:0000313" key="1">
    <source>
        <dbReference type="EMBL" id="KRG09443.1"/>
    </source>
</evidence>
<dbReference type="PATRIC" id="fig|217031.4.peg.7989"/>
<accession>A0A0Q9Y1K2</accession>
<sequence>MEWMLAILLGVAVVLLILSFVKAKQDSSKVEREVDQMSLTLTDELYKLQQKLHFLEIDGEINAQELGIPSSSSEKRILLRDAIDLHRRGYSIENIAARKGLPKQEMEQLLAPYMDVKEGEKSK</sequence>
<keyword evidence="4" id="KW-1185">Reference proteome</keyword>
<evidence type="ECO:0000313" key="4">
    <source>
        <dbReference type="Proteomes" id="UP000077881"/>
    </source>
</evidence>
<dbReference type="EMBL" id="LGPB01000140">
    <property type="protein sequence ID" value="KRG09443.1"/>
    <property type="molecule type" value="Genomic_DNA"/>
</dbReference>
<proteinExistence type="predicted"/>
<comment type="caution">
    <text evidence="1">The sequence shown here is derived from an EMBL/GenBank/DDBJ whole genome shotgun (WGS) entry which is preliminary data.</text>
</comment>
<organism evidence="1 3">
    <name type="scientific">Lederbergia galactosidilytica</name>
    <dbReference type="NCBI Taxonomy" id="217031"/>
    <lineage>
        <taxon>Bacteria</taxon>
        <taxon>Bacillati</taxon>
        <taxon>Bacillota</taxon>
        <taxon>Bacilli</taxon>
        <taxon>Bacillales</taxon>
        <taxon>Bacillaceae</taxon>
        <taxon>Lederbergia</taxon>
    </lineage>
</organism>
<dbReference type="STRING" id="217031.ABB05_01510"/>
<reference evidence="1 3" key="2">
    <citation type="submission" date="2015-06" db="EMBL/GenBank/DDBJ databases">
        <title>Genome sequencing project of Bacillus galactosidilyticus PL133.</title>
        <authorList>
            <person name="Gaiero J."/>
            <person name="Nicol R."/>
            <person name="Habash M."/>
        </authorList>
    </citation>
    <scope>NUCLEOTIDE SEQUENCE [LARGE SCALE GENOMIC DNA]</scope>
    <source>
        <strain evidence="1 3">PL133</strain>
    </source>
</reference>
<evidence type="ECO:0000313" key="3">
    <source>
        <dbReference type="Proteomes" id="UP000053881"/>
    </source>
</evidence>
<dbReference type="EMBL" id="LDJR01000010">
    <property type="protein sequence ID" value="OAK75666.1"/>
    <property type="molecule type" value="Genomic_DNA"/>
</dbReference>
<evidence type="ECO:0000313" key="2">
    <source>
        <dbReference type="EMBL" id="OAK75666.1"/>
    </source>
</evidence>
<protein>
    <submittedName>
        <fullName evidence="1">Uncharacterized protein</fullName>
    </submittedName>
</protein>
<reference evidence="2 4" key="1">
    <citation type="submission" date="2015-05" db="EMBL/GenBank/DDBJ databases">
        <title>Comparison of genome.</title>
        <authorList>
            <person name="Zheng Z."/>
            <person name="Sun M."/>
        </authorList>
    </citation>
    <scope>NUCLEOTIDE SEQUENCE [LARGE SCALE GENOMIC DNA]</scope>
    <source>
        <strain evidence="2 4">G25-74</strain>
    </source>
</reference>